<name>A0A8J1MX10_XENLA</name>
<keyword evidence="1" id="KW-1185">Reference proteome</keyword>
<organism evidence="1 2">
    <name type="scientific">Xenopus laevis</name>
    <name type="common">African clawed frog</name>
    <dbReference type="NCBI Taxonomy" id="8355"/>
    <lineage>
        <taxon>Eukaryota</taxon>
        <taxon>Metazoa</taxon>
        <taxon>Chordata</taxon>
        <taxon>Craniata</taxon>
        <taxon>Vertebrata</taxon>
        <taxon>Euteleostomi</taxon>
        <taxon>Amphibia</taxon>
        <taxon>Batrachia</taxon>
        <taxon>Anura</taxon>
        <taxon>Pipoidea</taxon>
        <taxon>Pipidae</taxon>
        <taxon>Xenopodinae</taxon>
        <taxon>Xenopus</taxon>
        <taxon>Xenopus</taxon>
    </lineage>
</organism>
<dbReference type="GeneID" id="108714229"/>
<dbReference type="RefSeq" id="XP_041446317.1">
    <property type="nucleotide sequence ID" value="XM_041590383.1"/>
</dbReference>
<evidence type="ECO:0000313" key="1">
    <source>
        <dbReference type="Proteomes" id="UP000186698"/>
    </source>
</evidence>
<dbReference type="Pfam" id="PF06729">
    <property type="entry name" value="CENP-R"/>
    <property type="match status" value="1"/>
</dbReference>
<gene>
    <name evidence="2" type="primary">LOC108714229</name>
</gene>
<dbReference type="AlphaFoldDB" id="A0A8J1MX10"/>
<proteinExistence type="predicted"/>
<evidence type="ECO:0000313" key="2">
    <source>
        <dbReference type="RefSeq" id="XP_041446317.1"/>
    </source>
</evidence>
<reference evidence="2" key="1">
    <citation type="submission" date="2025-08" db="UniProtKB">
        <authorList>
            <consortium name="RefSeq"/>
        </authorList>
    </citation>
    <scope>IDENTIFICATION</scope>
    <source>
        <strain evidence="2">J_2021</strain>
        <tissue evidence="2">Erythrocytes</tissue>
    </source>
</reference>
<dbReference type="CTD" id="108714229"/>
<dbReference type="PANTHER" id="PTHR15581">
    <property type="entry name" value="CENTROMERE PROTEIN R"/>
    <property type="match status" value="1"/>
</dbReference>
<dbReference type="GO" id="GO:0005654">
    <property type="term" value="C:nucleoplasm"/>
    <property type="evidence" value="ECO:0007669"/>
    <property type="project" value="TreeGrafter"/>
</dbReference>
<dbReference type="Proteomes" id="UP000186698">
    <property type="component" value="Chromosome 4L"/>
</dbReference>
<dbReference type="GO" id="GO:0034080">
    <property type="term" value="P:CENP-A containing chromatin assembly"/>
    <property type="evidence" value="ECO:0007669"/>
    <property type="project" value="InterPro"/>
</dbReference>
<accession>A0A8J1MX10</accession>
<sequence>MCLEPDRLVKKKNRRHYARVRRSLKLEAIGKDKPAETPLKRHLQVYPFSPTTGACPLPTTVIKGNYVRQEAEQDAVAVPEKASRGQPLTDGNTDVIELFTEMEKSLGAFLSMRQKLKTLKTLEGSRELEILFGFREPSSDLKSEMQRAKFLISEARKMKMSQ</sequence>
<dbReference type="OrthoDB" id="8839831at2759"/>
<dbReference type="GO" id="GO:0006355">
    <property type="term" value="P:regulation of DNA-templated transcription"/>
    <property type="evidence" value="ECO:0007669"/>
    <property type="project" value="InterPro"/>
</dbReference>
<dbReference type="InterPro" id="IPR009601">
    <property type="entry name" value="CENP-R"/>
</dbReference>
<dbReference type="PANTHER" id="PTHR15581:SF0">
    <property type="entry name" value="CENTROMERE PROTEIN R"/>
    <property type="match status" value="1"/>
</dbReference>
<protein>
    <submittedName>
        <fullName evidence="2">Centromere protein R isoform X1</fullName>
    </submittedName>
</protein>